<dbReference type="GO" id="GO:0004722">
    <property type="term" value="F:protein serine/threonine phosphatase activity"/>
    <property type="evidence" value="ECO:0007669"/>
    <property type="project" value="UniProtKB-EC"/>
</dbReference>
<dbReference type="FunFam" id="3.60.40.10:FF:000291">
    <property type="entry name" value="Protein phosphatase 2C 50"/>
    <property type="match status" value="1"/>
</dbReference>
<evidence type="ECO:0000256" key="2">
    <source>
        <dbReference type="ARBA" id="ARBA00022801"/>
    </source>
</evidence>
<organism evidence="8 9">
    <name type="scientific">Cocos nucifera</name>
    <name type="common">Coconut palm</name>
    <dbReference type="NCBI Taxonomy" id="13894"/>
    <lineage>
        <taxon>Eukaryota</taxon>
        <taxon>Viridiplantae</taxon>
        <taxon>Streptophyta</taxon>
        <taxon>Embryophyta</taxon>
        <taxon>Tracheophyta</taxon>
        <taxon>Spermatophyta</taxon>
        <taxon>Magnoliopsida</taxon>
        <taxon>Liliopsida</taxon>
        <taxon>Arecaceae</taxon>
        <taxon>Arecoideae</taxon>
        <taxon>Cocoseae</taxon>
        <taxon>Attaleinae</taxon>
        <taxon>Cocos</taxon>
    </lineage>
</organism>
<dbReference type="PANTHER" id="PTHR47992">
    <property type="entry name" value="PROTEIN PHOSPHATASE"/>
    <property type="match status" value="1"/>
</dbReference>
<evidence type="ECO:0000313" key="8">
    <source>
        <dbReference type="EMBL" id="KAG1339245.1"/>
    </source>
</evidence>
<keyword evidence="9" id="KW-1185">Reference proteome</keyword>
<dbReference type="SUPFAM" id="SSF81606">
    <property type="entry name" value="PP2C-like"/>
    <property type="match status" value="1"/>
</dbReference>
<evidence type="ECO:0000256" key="3">
    <source>
        <dbReference type="ARBA" id="ARBA00022912"/>
    </source>
</evidence>
<comment type="catalytic activity">
    <reaction evidence="5">
        <text>O-phospho-L-threonyl-[protein] + H2O = L-threonyl-[protein] + phosphate</text>
        <dbReference type="Rhea" id="RHEA:47004"/>
        <dbReference type="Rhea" id="RHEA-COMP:11060"/>
        <dbReference type="Rhea" id="RHEA-COMP:11605"/>
        <dbReference type="ChEBI" id="CHEBI:15377"/>
        <dbReference type="ChEBI" id="CHEBI:30013"/>
        <dbReference type="ChEBI" id="CHEBI:43474"/>
        <dbReference type="ChEBI" id="CHEBI:61977"/>
        <dbReference type="EC" id="3.1.3.16"/>
    </reaction>
</comment>
<dbReference type="OrthoDB" id="10264738at2759"/>
<sequence>MVHTCSRKEGELSECLKKWEAEGLRVTGSVCDLSVPDRREDLMRKVSSLFDGKLNILVAVSCKDRMHEMVAEELERVRWCPPPPAEEWREVMERSFCRMDEAVVRWWGGPRNASCRCEMQTPRSEHVGSTAVVAVVGPNRIVVANCGDSRAILCRNGIPIPLSSDHKPDRPDELERIQAAGGRVIYWDGARVLGVLAMSRAIGDRYLKPYVMAEPEVTVTEREEGDECLILASDGLWDVVTNKMACDIARMCLSAPPADGESGSNRACSDAAMLLTKLALARQSADNLQSEAQSWEFAGKAGKKKKTLHFFIESMNRASKWGRARELSLHDIAKGRRQVEEVRKEVERLKEALDKMVAERDEKLLVVAAKVAKVKQEATAKVAKAKQRAKAKRVVEEQLVNAHWLAMKALEDFVRERALAVEEYRMSMELHKEKMAFNQEAFNFGYEEGFDDYRRQVAARFLKADLFFLDGLVKREGVEAEVSPPESISMEA</sequence>
<proteinExistence type="predicted"/>
<feature type="coiled-coil region" evidence="6">
    <location>
        <begin position="332"/>
        <end position="362"/>
    </location>
</feature>
<dbReference type="Proteomes" id="UP000797356">
    <property type="component" value="Chromosome 4"/>
</dbReference>
<comment type="catalytic activity">
    <reaction evidence="4">
        <text>O-phospho-L-seryl-[protein] + H2O = L-seryl-[protein] + phosphate</text>
        <dbReference type="Rhea" id="RHEA:20629"/>
        <dbReference type="Rhea" id="RHEA-COMP:9863"/>
        <dbReference type="Rhea" id="RHEA-COMP:11604"/>
        <dbReference type="ChEBI" id="CHEBI:15377"/>
        <dbReference type="ChEBI" id="CHEBI:29999"/>
        <dbReference type="ChEBI" id="CHEBI:43474"/>
        <dbReference type="ChEBI" id="CHEBI:83421"/>
        <dbReference type="EC" id="3.1.3.16"/>
    </reaction>
</comment>
<dbReference type="AlphaFoldDB" id="A0A8K0N0P4"/>
<comment type="caution">
    <text evidence="8">The sequence shown here is derived from an EMBL/GenBank/DDBJ whole genome shotgun (WGS) entry which is preliminary data.</text>
</comment>
<evidence type="ECO:0000313" key="9">
    <source>
        <dbReference type="Proteomes" id="UP000797356"/>
    </source>
</evidence>
<evidence type="ECO:0000256" key="5">
    <source>
        <dbReference type="ARBA" id="ARBA00048336"/>
    </source>
</evidence>
<reference evidence="8" key="1">
    <citation type="journal article" date="2017" name="Gigascience">
        <title>The genome draft of coconut (Cocos nucifera).</title>
        <authorList>
            <person name="Xiao Y."/>
            <person name="Xu P."/>
            <person name="Fan H."/>
            <person name="Baudouin L."/>
            <person name="Xia W."/>
            <person name="Bocs S."/>
            <person name="Xu J."/>
            <person name="Li Q."/>
            <person name="Guo A."/>
            <person name="Zhou L."/>
            <person name="Li J."/>
            <person name="Wu Y."/>
            <person name="Ma Z."/>
            <person name="Armero A."/>
            <person name="Issali A.E."/>
            <person name="Liu N."/>
            <person name="Peng M."/>
            <person name="Yang Y."/>
        </authorList>
    </citation>
    <scope>NUCLEOTIDE SEQUENCE</scope>
    <source>
        <tissue evidence="8">Spear leaf of Hainan Tall coconut</tissue>
    </source>
</reference>
<dbReference type="InterPro" id="IPR001932">
    <property type="entry name" value="PPM-type_phosphatase-like_dom"/>
</dbReference>
<evidence type="ECO:0000256" key="1">
    <source>
        <dbReference type="ARBA" id="ARBA00013081"/>
    </source>
</evidence>
<keyword evidence="6" id="KW-0175">Coiled coil</keyword>
<evidence type="ECO:0000259" key="7">
    <source>
        <dbReference type="PROSITE" id="PS51746"/>
    </source>
</evidence>
<accession>A0A8K0N0P4</accession>
<dbReference type="SMART" id="SM00332">
    <property type="entry name" value="PP2Cc"/>
    <property type="match status" value="1"/>
</dbReference>
<dbReference type="InterPro" id="IPR015655">
    <property type="entry name" value="PP2C"/>
</dbReference>
<dbReference type="Pfam" id="PF00481">
    <property type="entry name" value="PP2C"/>
    <property type="match status" value="1"/>
</dbReference>
<keyword evidence="2" id="KW-0378">Hydrolase</keyword>
<feature type="domain" description="PPM-type phosphatase" evidence="7">
    <location>
        <begin position="26"/>
        <end position="295"/>
    </location>
</feature>
<dbReference type="EMBL" id="CM017875">
    <property type="protein sequence ID" value="KAG1339245.1"/>
    <property type="molecule type" value="Genomic_DNA"/>
</dbReference>
<keyword evidence="3" id="KW-0904">Protein phosphatase</keyword>
<name>A0A8K0N0P4_COCNU</name>
<dbReference type="Gene3D" id="3.60.40.10">
    <property type="entry name" value="PPM-type phosphatase domain"/>
    <property type="match status" value="1"/>
</dbReference>
<gene>
    <name evidence="8" type="ORF">COCNU_04G015510</name>
</gene>
<evidence type="ECO:0000256" key="4">
    <source>
        <dbReference type="ARBA" id="ARBA00047761"/>
    </source>
</evidence>
<dbReference type="PROSITE" id="PS51746">
    <property type="entry name" value="PPM_2"/>
    <property type="match status" value="1"/>
</dbReference>
<evidence type="ECO:0000256" key="6">
    <source>
        <dbReference type="SAM" id="Coils"/>
    </source>
</evidence>
<dbReference type="EC" id="3.1.3.16" evidence="1"/>
<dbReference type="InterPro" id="IPR036457">
    <property type="entry name" value="PPM-type-like_dom_sf"/>
</dbReference>
<dbReference type="CDD" id="cd00143">
    <property type="entry name" value="PP2Cc"/>
    <property type="match status" value="1"/>
</dbReference>
<reference evidence="8" key="2">
    <citation type="submission" date="2019-07" db="EMBL/GenBank/DDBJ databases">
        <authorList>
            <person name="Yang Y."/>
            <person name="Bocs S."/>
            <person name="Baudouin L."/>
        </authorList>
    </citation>
    <scope>NUCLEOTIDE SEQUENCE</scope>
    <source>
        <tissue evidence="8">Spear leaf of Hainan Tall coconut</tissue>
    </source>
</reference>
<protein>
    <recommendedName>
        <fullName evidence="1">protein-serine/threonine phosphatase</fullName>
        <ecNumber evidence="1">3.1.3.16</ecNumber>
    </recommendedName>
</protein>